<accession>A0A8X6UQ60</accession>
<keyword evidence="2" id="KW-1185">Reference proteome</keyword>
<name>A0A8X6UQ60_NEPPI</name>
<comment type="caution">
    <text evidence="1">The sequence shown here is derived from an EMBL/GenBank/DDBJ whole genome shotgun (WGS) entry which is preliminary data.</text>
</comment>
<evidence type="ECO:0000313" key="1">
    <source>
        <dbReference type="EMBL" id="GFU32086.1"/>
    </source>
</evidence>
<dbReference type="Proteomes" id="UP000887013">
    <property type="component" value="Unassembled WGS sequence"/>
</dbReference>
<protein>
    <submittedName>
        <fullName evidence="1">Uncharacterized protein</fullName>
    </submittedName>
</protein>
<proteinExistence type="predicted"/>
<organism evidence="1 2">
    <name type="scientific">Nephila pilipes</name>
    <name type="common">Giant wood spider</name>
    <name type="synonym">Nephila maculata</name>
    <dbReference type="NCBI Taxonomy" id="299642"/>
    <lineage>
        <taxon>Eukaryota</taxon>
        <taxon>Metazoa</taxon>
        <taxon>Ecdysozoa</taxon>
        <taxon>Arthropoda</taxon>
        <taxon>Chelicerata</taxon>
        <taxon>Arachnida</taxon>
        <taxon>Araneae</taxon>
        <taxon>Araneomorphae</taxon>
        <taxon>Entelegynae</taxon>
        <taxon>Araneoidea</taxon>
        <taxon>Nephilidae</taxon>
        <taxon>Nephila</taxon>
    </lineage>
</organism>
<sequence>MQFHDARSAYNRNLINVEEKHPDSKNDNQWRDFVEKIAIEGEKTDDRGAYFLAYLPNENVLEQRVGVESPTKEAKKAKFNPVP</sequence>
<reference evidence="1" key="1">
    <citation type="submission" date="2020-08" db="EMBL/GenBank/DDBJ databases">
        <title>Multicomponent nature underlies the extraordinary mechanical properties of spider dragline silk.</title>
        <authorList>
            <person name="Kono N."/>
            <person name="Nakamura H."/>
            <person name="Mori M."/>
            <person name="Yoshida Y."/>
            <person name="Ohtoshi R."/>
            <person name="Malay A.D."/>
            <person name="Moran D.A.P."/>
            <person name="Tomita M."/>
            <person name="Numata K."/>
            <person name="Arakawa K."/>
        </authorList>
    </citation>
    <scope>NUCLEOTIDE SEQUENCE</scope>
</reference>
<dbReference type="AlphaFoldDB" id="A0A8X6UQ60"/>
<gene>
    <name evidence="1" type="ORF">NPIL_47341</name>
</gene>
<evidence type="ECO:0000313" key="2">
    <source>
        <dbReference type="Proteomes" id="UP000887013"/>
    </source>
</evidence>
<dbReference type="EMBL" id="BMAW01033841">
    <property type="protein sequence ID" value="GFU32086.1"/>
    <property type="molecule type" value="Genomic_DNA"/>
</dbReference>